<dbReference type="Proteomes" id="UP000322699">
    <property type="component" value="Unassembled WGS sequence"/>
</dbReference>
<sequence length="88" mass="9931">MRGETQRREEFWSRQTRVSSFNRVGIAPRVVLARTRGAMPTRLNNLETLHGVGRNARGAAHAVKRFIITSRRWTVHLTNALAEPNPAG</sequence>
<dbReference type="EMBL" id="VRLW01000001">
    <property type="protein sequence ID" value="KAA1262350.1"/>
    <property type="molecule type" value="Genomic_DNA"/>
</dbReference>
<evidence type="ECO:0000313" key="1">
    <source>
        <dbReference type="EMBL" id="KAA1262350.1"/>
    </source>
</evidence>
<evidence type="ECO:0000313" key="2">
    <source>
        <dbReference type="Proteomes" id="UP000322699"/>
    </source>
</evidence>
<dbReference type="AlphaFoldDB" id="A0A5B1CRS6"/>
<accession>A0A5B1CRS6</accession>
<organism evidence="1 2">
    <name type="scientific">Rubripirellula obstinata</name>
    <dbReference type="NCBI Taxonomy" id="406547"/>
    <lineage>
        <taxon>Bacteria</taxon>
        <taxon>Pseudomonadati</taxon>
        <taxon>Planctomycetota</taxon>
        <taxon>Planctomycetia</taxon>
        <taxon>Pirellulales</taxon>
        <taxon>Pirellulaceae</taxon>
        <taxon>Rubripirellula</taxon>
    </lineage>
</organism>
<protein>
    <submittedName>
        <fullName evidence="1">Uncharacterized protein</fullName>
    </submittedName>
</protein>
<reference evidence="1 2" key="1">
    <citation type="submission" date="2019-08" db="EMBL/GenBank/DDBJ databases">
        <title>Deep-cultivation of Planctomycetes and their phenomic and genomic characterization uncovers novel biology.</title>
        <authorList>
            <person name="Wiegand S."/>
            <person name="Jogler M."/>
            <person name="Boedeker C."/>
            <person name="Pinto D."/>
            <person name="Vollmers J."/>
            <person name="Rivas-Marin E."/>
            <person name="Kohn T."/>
            <person name="Peeters S.H."/>
            <person name="Heuer A."/>
            <person name="Rast P."/>
            <person name="Oberbeckmann S."/>
            <person name="Bunk B."/>
            <person name="Jeske O."/>
            <person name="Meyerdierks A."/>
            <person name="Storesund J.E."/>
            <person name="Kallscheuer N."/>
            <person name="Luecker S."/>
            <person name="Lage O.M."/>
            <person name="Pohl T."/>
            <person name="Merkel B.J."/>
            <person name="Hornburger P."/>
            <person name="Mueller R.-W."/>
            <person name="Bruemmer F."/>
            <person name="Labrenz M."/>
            <person name="Spormann A.M."/>
            <person name="Op Den Camp H."/>
            <person name="Overmann J."/>
            <person name="Amann R."/>
            <person name="Jetten M.S.M."/>
            <person name="Mascher T."/>
            <person name="Medema M.H."/>
            <person name="Devos D.P."/>
            <person name="Kaster A.-K."/>
            <person name="Ovreas L."/>
            <person name="Rohde M."/>
            <person name="Galperin M.Y."/>
            <person name="Jogler C."/>
        </authorList>
    </citation>
    <scope>NUCLEOTIDE SEQUENCE [LARGE SCALE GENOMIC DNA]</scope>
    <source>
        <strain evidence="1 2">LF1</strain>
    </source>
</reference>
<comment type="caution">
    <text evidence="1">The sequence shown here is derived from an EMBL/GenBank/DDBJ whole genome shotgun (WGS) entry which is preliminary data.</text>
</comment>
<name>A0A5B1CRS6_9BACT</name>
<gene>
    <name evidence="1" type="ORF">LF1_49140</name>
</gene>
<keyword evidence="2" id="KW-1185">Reference proteome</keyword>
<proteinExistence type="predicted"/>